<dbReference type="EMBL" id="KZ613783">
    <property type="protein sequence ID" value="PMD62840.1"/>
    <property type="molecule type" value="Genomic_DNA"/>
</dbReference>
<evidence type="ECO:0000256" key="3">
    <source>
        <dbReference type="SAM" id="MobiDB-lite"/>
    </source>
</evidence>
<evidence type="ECO:0000313" key="6">
    <source>
        <dbReference type="Proteomes" id="UP000235371"/>
    </source>
</evidence>
<dbReference type="InterPro" id="IPR018004">
    <property type="entry name" value="KilA/APSES_HTH"/>
</dbReference>
<dbReference type="Pfam" id="PF04383">
    <property type="entry name" value="KilA-N"/>
    <property type="match status" value="1"/>
</dbReference>
<dbReference type="OrthoDB" id="5346159at2759"/>
<dbReference type="Gene3D" id="3.10.260.10">
    <property type="entry name" value="Transcription regulator HTH, APSES-type DNA-binding domain"/>
    <property type="match status" value="1"/>
</dbReference>
<dbReference type="GO" id="GO:0070197">
    <property type="term" value="P:meiotic attachment of telomere to nuclear envelope"/>
    <property type="evidence" value="ECO:0007669"/>
    <property type="project" value="InterPro"/>
</dbReference>
<feature type="domain" description="HTH APSES-type" evidence="4">
    <location>
        <begin position="61"/>
        <end position="168"/>
    </location>
</feature>
<dbReference type="GO" id="GO:0044820">
    <property type="term" value="P:mitotic telomere tethering at nuclear periphery"/>
    <property type="evidence" value="ECO:0007669"/>
    <property type="project" value="TreeGrafter"/>
</dbReference>
<dbReference type="Proteomes" id="UP000235371">
    <property type="component" value="Unassembled WGS sequence"/>
</dbReference>
<keyword evidence="1" id="KW-0749">Sporulation</keyword>
<gene>
    <name evidence="5" type="ORF">K444DRAFT_610862</name>
</gene>
<evidence type="ECO:0000259" key="4">
    <source>
        <dbReference type="PROSITE" id="PS51299"/>
    </source>
</evidence>
<evidence type="ECO:0000256" key="2">
    <source>
        <dbReference type="ARBA" id="ARBA00023321"/>
    </source>
</evidence>
<sequence>MAPSRHLPARTNPLMTEEVPEYDQLVSRRRLGQTDLAVKAGQVGTSNSTKPKNLGTFDYAHLRAPLPKGIMSGIFKPSPASYFLMRRSHDGYISATGMFKATFPYAEVAEEETERKYIKSLETTSSDETAGNVWIPPQHALELAEEYQILPWIKALLDNKPIEINLPKDATPKTISPPPKFLMPQETLVAPTPTRGRPRRSASPSKIASPRKIVGSKRARKNAAQSESVKSESLEPSEKPAPKSLQEALKAPSVKAESTEEPVVRVNIDTEVEVKGDVETTHTHVEVEMPAGSPELPLPEDTEAMIAKAKEMVDVAMKNQNGAVVSNSKKLKRKAEDEEKEDDSAESARAKKAKVETTELRKEKIKTRALLGISATLAIGAAVQYAFNVL</sequence>
<protein>
    <submittedName>
        <fullName evidence="5">DNA-binding domain of Mlu1-box binding protein MBP1</fullName>
    </submittedName>
</protein>
<dbReference type="GeneID" id="36587913"/>
<dbReference type="AlphaFoldDB" id="A0A2J6TIJ4"/>
<name>A0A2J6TIJ4_9HELO</name>
<dbReference type="GO" id="GO:1990862">
    <property type="term" value="C:nuclear membrane complex Bqt3-Bqt4"/>
    <property type="evidence" value="ECO:0007669"/>
    <property type="project" value="InterPro"/>
</dbReference>
<keyword evidence="2" id="KW-0183">Conidiation</keyword>
<organism evidence="5 6">
    <name type="scientific">Hyaloscypha bicolor E</name>
    <dbReference type="NCBI Taxonomy" id="1095630"/>
    <lineage>
        <taxon>Eukaryota</taxon>
        <taxon>Fungi</taxon>
        <taxon>Dikarya</taxon>
        <taxon>Ascomycota</taxon>
        <taxon>Pezizomycotina</taxon>
        <taxon>Leotiomycetes</taxon>
        <taxon>Helotiales</taxon>
        <taxon>Hyaloscyphaceae</taxon>
        <taxon>Hyaloscypha</taxon>
        <taxon>Hyaloscypha bicolor</taxon>
    </lineage>
</organism>
<dbReference type="InterPro" id="IPR036887">
    <property type="entry name" value="HTH_APSES_sf"/>
</dbReference>
<dbReference type="GO" id="GO:0048315">
    <property type="term" value="P:conidium formation"/>
    <property type="evidence" value="ECO:0007669"/>
    <property type="project" value="UniProtKB-KW"/>
</dbReference>
<proteinExistence type="predicted"/>
<feature type="compositionally biased region" description="Basic and acidic residues" evidence="3">
    <location>
        <begin position="229"/>
        <end position="241"/>
    </location>
</feature>
<feature type="region of interest" description="Disordered" evidence="3">
    <location>
        <begin position="167"/>
        <end position="261"/>
    </location>
</feature>
<dbReference type="RefSeq" id="XP_024739744.1">
    <property type="nucleotide sequence ID" value="XM_024879836.1"/>
</dbReference>
<dbReference type="PANTHER" id="PTHR38044:SF1">
    <property type="entry name" value="BOUQUET FORMATION PROTEIN 4"/>
    <property type="match status" value="1"/>
</dbReference>
<dbReference type="FunFam" id="3.10.260.10:FF:000002">
    <property type="entry name" value="APSES transcription factor, putative"/>
    <property type="match status" value="1"/>
</dbReference>
<keyword evidence="5" id="KW-0238">DNA-binding</keyword>
<feature type="region of interest" description="Disordered" evidence="3">
    <location>
        <begin position="319"/>
        <end position="354"/>
    </location>
</feature>
<dbReference type="GO" id="GO:0030435">
    <property type="term" value="P:sporulation resulting in formation of a cellular spore"/>
    <property type="evidence" value="ECO:0007669"/>
    <property type="project" value="UniProtKB-KW"/>
</dbReference>
<keyword evidence="6" id="KW-1185">Reference proteome</keyword>
<accession>A0A2J6TIJ4</accession>
<dbReference type="PROSITE" id="PS51299">
    <property type="entry name" value="HTH_APSES"/>
    <property type="match status" value="1"/>
</dbReference>
<dbReference type="PANTHER" id="PTHR38044">
    <property type="entry name" value="BOUQUET FORMATION PROTEIN 4"/>
    <property type="match status" value="1"/>
</dbReference>
<dbReference type="InParanoid" id="A0A2J6TIJ4"/>
<dbReference type="GO" id="GO:0003677">
    <property type="term" value="F:DNA binding"/>
    <property type="evidence" value="ECO:0007669"/>
    <property type="project" value="UniProtKB-KW"/>
</dbReference>
<dbReference type="STRING" id="1095630.A0A2J6TIJ4"/>
<feature type="compositionally biased region" description="Polar residues" evidence="3">
    <location>
        <begin position="319"/>
        <end position="328"/>
    </location>
</feature>
<dbReference type="SUPFAM" id="SSF54616">
    <property type="entry name" value="DNA-binding domain of Mlu1-box binding protein MBP1"/>
    <property type="match status" value="1"/>
</dbReference>
<dbReference type="InterPro" id="IPR003163">
    <property type="entry name" value="Tscrpt_reg_HTH_APSES-type"/>
</dbReference>
<dbReference type="SMART" id="SM01252">
    <property type="entry name" value="KilA-N"/>
    <property type="match status" value="1"/>
</dbReference>
<evidence type="ECO:0000256" key="1">
    <source>
        <dbReference type="ARBA" id="ARBA00022969"/>
    </source>
</evidence>
<dbReference type="InterPro" id="IPR037548">
    <property type="entry name" value="Bqt4"/>
</dbReference>
<evidence type="ECO:0000313" key="5">
    <source>
        <dbReference type="EMBL" id="PMD62840.1"/>
    </source>
</evidence>
<reference evidence="5 6" key="1">
    <citation type="submission" date="2016-04" db="EMBL/GenBank/DDBJ databases">
        <title>A degradative enzymes factory behind the ericoid mycorrhizal symbiosis.</title>
        <authorList>
            <consortium name="DOE Joint Genome Institute"/>
            <person name="Martino E."/>
            <person name="Morin E."/>
            <person name="Grelet G."/>
            <person name="Kuo A."/>
            <person name="Kohler A."/>
            <person name="Daghino S."/>
            <person name="Barry K."/>
            <person name="Choi C."/>
            <person name="Cichocki N."/>
            <person name="Clum A."/>
            <person name="Copeland A."/>
            <person name="Hainaut M."/>
            <person name="Haridas S."/>
            <person name="Labutti K."/>
            <person name="Lindquist E."/>
            <person name="Lipzen A."/>
            <person name="Khouja H.-R."/>
            <person name="Murat C."/>
            <person name="Ohm R."/>
            <person name="Olson A."/>
            <person name="Spatafora J."/>
            <person name="Veneault-Fourrey C."/>
            <person name="Henrissat B."/>
            <person name="Grigoriev I."/>
            <person name="Martin F."/>
            <person name="Perotto S."/>
        </authorList>
    </citation>
    <scope>NUCLEOTIDE SEQUENCE [LARGE SCALE GENOMIC DNA]</scope>
    <source>
        <strain evidence="5 6">E</strain>
    </source>
</reference>